<organism evidence="1 2">
    <name type="scientific">Mycobacterium kyorinense</name>
    <dbReference type="NCBI Taxonomy" id="487514"/>
    <lineage>
        <taxon>Bacteria</taxon>
        <taxon>Bacillati</taxon>
        <taxon>Actinomycetota</taxon>
        <taxon>Actinomycetes</taxon>
        <taxon>Mycobacteriales</taxon>
        <taxon>Mycobacteriaceae</taxon>
        <taxon>Mycobacterium</taxon>
    </lineage>
</organism>
<protein>
    <submittedName>
        <fullName evidence="1">Uncharacterized protein</fullName>
    </submittedName>
</protein>
<dbReference type="EMBL" id="LZKJ01000136">
    <property type="protein sequence ID" value="OBI44467.1"/>
    <property type="molecule type" value="Genomic_DNA"/>
</dbReference>
<proteinExistence type="predicted"/>
<dbReference type="Proteomes" id="UP000093592">
    <property type="component" value="Unassembled WGS sequence"/>
</dbReference>
<name>A0A1A2Z4S8_9MYCO</name>
<evidence type="ECO:0000313" key="2">
    <source>
        <dbReference type="Proteomes" id="UP000093592"/>
    </source>
</evidence>
<accession>A0A1A2Z4S8</accession>
<sequence>MSRIDESSIALSPCTAFGKDEQIAGAADPVRLVADKADTPTQHINRRFVEVVVLVERMALPQRDNGLPQDLLMAAEHRSRAAPAVLGPGTVQLVTSQRGQRELHHLRTPIISGAQLRH</sequence>
<gene>
    <name evidence="1" type="ORF">A5707_03300</name>
</gene>
<evidence type="ECO:0000313" key="1">
    <source>
        <dbReference type="EMBL" id="OBI44467.1"/>
    </source>
</evidence>
<dbReference type="AlphaFoldDB" id="A0A1A2Z4S8"/>
<comment type="caution">
    <text evidence="1">The sequence shown here is derived from an EMBL/GenBank/DDBJ whole genome shotgun (WGS) entry which is preliminary data.</text>
</comment>
<reference evidence="2" key="1">
    <citation type="submission" date="2016-06" db="EMBL/GenBank/DDBJ databases">
        <authorList>
            <person name="Sutton G."/>
            <person name="Brinkac L."/>
            <person name="Sanka R."/>
            <person name="Adams M."/>
            <person name="Lau E."/>
            <person name="Sam S."/>
            <person name="Sreng N."/>
            <person name="Him V."/>
            <person name="Kerleguer A."/>
            <person name="Cheng S."/>
        </authorList>
    </citation>
    <scope>NUCLEOTIDE SEQUENCE [LARGE SCALE GENOMIC DNA]</scope>
    <source>
        <strain evidence="2">E861</strain>
    </source>
</reference>